<dbReference type="GO" id="GO:0004252">
    <property type="term" value="F:serine-type endopeptidase activity"/>
    <property type="evidence" value="ECO:0007669"/>
    <property type="project" value="InterPro"/>
</dbReference>
<dbReference type="PROSITE" id="PS50240">
    <property type="entry name" value="TRYPSIN_DOM"/>
    <property type="match status" value="1"/>
</dbReference>
<dbReference type="GO" id="GO:0006508">
    <property type="term" value="P:proteolysis"/>
    <property type="evidence" value="ECO:0007669"/>
    <property type="project" value="InterPro"/>
</dbReference>
<evidence type="ECO:0000256" key="4">
    <source>
        <dbReference type="ARBA" id="ARBA00022729"/>
    </source>
</evidence>
<dbReference type="PANTHER" id="PTHR24276:SF98">
    <property type="entry name" value="FI18310P1-RELATED"/>
    <property type="match status" value="1"/>
</dbReference>
<dbReference type="InterPro" id="IPR050430">
    <property type="entry name" value="Peptidase_S1"/>
</dbReference>
<feature type="domain" description="Peptidase S1" evidence="8">
    <location>
        <begin position="1"/>
        <end position="151"/>
    </location>
</feature>
<dbReference type="GO" id="GO:0005576">
    <property type="term" value="C:extracellular region"/>
    <property type="evidence" value="ECO:0007669"/>
    <property type="project" value="UniProtKB-SubCell"/>
</dbReference>
<dbReference type="InterPro" id="IPR009003">
    <property type="entry name" value="Peptidase_S1_PA"/>
</dbReference>
<gene>
    <name evidence="9" type="ORF">P3T76_005842</name>
</gene>
<dbReference type="PROSITE" id="PS00135">
    <property type="entry name" value="TRYPSIN_SER"/>
    <property type="match status" value="1"/>
</dbReference>
<dbReference type="InterPro" id="IPR043504">
    <property type="entry name" value="Peptidase_S1_PA_chymotrypsin"/>
</dbReference>
<dbReference type="InterPro" id="IPR001314">
    <property type="entry name" value="Peptidase_S1A"/>
</dbReference>
<evidence type="ECO:0000259" key="8">
    <source>
        <dbReference type="PROSITE" id="PS50240"/>
    </source>
</evidence>
<dbReference type="CDD" id="cd00190">
    <property type="entry name" value="Tryp_SPc"/>
    <property type="match status" value="1"/>
</dbReference>
<keyword evidence="3" id="KW-0964">Secreted</keyword>
<keyword evidence="10" id="KW-1185">Reference proteome</keyword>
<keyword evidence="5" id="KW-0843">Virulence</keyword>
<dbReference type="FunFam" id="2.40.10.10:FF:000002">
    <property type="entry name" value="Transmembrane protease serine"/>
    <property type="match status" value="1"/>
</dbReference>
<dbReference type="SMART" id="SM00020">
    <property type="entry name" value="Tryp_SPc"/>
    <property type="match status" value="1"/>
</dbReference>
<evidence type="ECO:0000256" key="5">
    <source>
        <dbReference type="ARBA" id="ARBA00023026"/>
    </source>
</evidence>
<dbReference type="Proteomes" id="UP001259832">
    <property type="component" value="Unassembled WGS sequence"/>
</dbReference>
<protein>
    <submittedName>
        <fullName evidence="9">Trypsin</fullName>
    </submittedName>
</protein>
<keyword evidence="6" id="KW-1015">Disulfide bond</keyword>
<reference evidence="9" key="1">
    <citation type="submission" date="2023-08" db="EMBL/GenBank/DDBJ databases">
        <title>Reference Genome Resource for the Citrus Pathogen Phytophthora citrophthora.</title>
        <authorList>
            <person name="Moller H."/>
            <person name="Coetzee B."/>
            <person name="Rose L.J."/>
            <person name="Van Niekerk J.M."/>
        </authorList>
    </citation>
    <scope>NUCLEOTIDE SEQUENCE</scope>
    <source>
        <strain evidence="9">STE-U-9442</strain>
    </source>
</reference>
<comment type="caution">
    <text evidence="9">The sequence shown here is derived from an EMBL/GenBank/DDBJ whole genome shotgun (WGS) entry which is preliminary data.</text>
</comment>
<dbReference type="Gene3D" id="2.40.10.10">
    <property type="entry name" value="Trypsin-like serine proteases"/>
    <property type="match status" value="1"/>
</dbReference>
<evidence type="ECO:0000256" key="7">
    <source>
        <dbReference type="ARBA" id="ARBA00023180"/>
    </source>
</evidence>
<dbReference type="SUPFAM" id="SSF50494">
    <property type="entry name" value="Trypsin-like serine proteases"/>
    <property type="match status" value="1"/>
</dbReference>
<dbReference type="InterPro" id="IPR033116">
    <property type="entry name" value="TRYPSIN_SER"/>
</dbReference>
<dbReference type="InterPro" id="IPR001254">
    <property type="entry name" value="Trypsin_dom"/>
</dbReference>
<dbReference type="AlphaFoldDB" id="A0AAD9GQB9"/>
<dbReference type="PANTHER" id="PTHR24276">
    <property type="entry name" value="POLYSERASE-RELATED"/>
    <property type="match status" value="1"/>
</dbReference>
<keyword evidence="4" id="KW-0732">Signal</keyword>
<evidence type="ECO:0000256" key="2">
    <source>
        <dbReference type="ARBA" id="ARBA00007664"/>
    </source>
</evidence>
<evidence type="ECO:0000256" key="1">
    <source>
        <dbReference type="ARBA" id="ARBA00004613"/>
    </source>
</evidence>
<comment type="subcellular location">
    <subcellularLocation>
        <location evidence="1">Secreted</location>
    </subcellularLocation>
</comment>
<proteinExistence type="inferred from homology"/>
<evidence type="ECO:0000256" key="3">
    <source>
        <dbReference type="ARBA" id="ARBA00022525"/>
    </source>
</evidence>
<name>A0AAD9GQB9_9STRA</name>
<keyword evidence="7" id="KW-0325">Glycoprotein</keyword>
<dbReference type="PRINTS" id="PR00722">
    <property type="entry name" value="CHYMOTRYPSIN"/>
</dbReference>
<sequence length="156" mass="16408">MNNPNYDPAFDPNDYAILELEKPSSFAPAKLAAADDSDFAPGKTATTLGWGNTTQNDPGSYELRGVEVPLWDDKNCMKAMGADKSMVCAGWIAGKDSCEGDSGGPLVLESDTQDVLIGLTSFGPDPCGTEGSPGVYARISHARSWIDSIINGTCLA</sequence>
<evidence type="ECO:0000256" key="6">
    <source>
        <dbReference type="ARBA" id="ARBA00023157"/>
    </source>
</evidence>
<accession>A0AAD9GQB9</accession>
<organism evidence="9 10">
    <name type="scientific">Phytophthora citrophthora</name>
    <dbReference type="NCBI Taxonomy" id="4793"/>
    <lineage>
        <taxon>Eukaryota</taxon>
        <taxon>Sar</taxon>
        <taxon>Stramenopiles</taxon>
        <taxon>Oomycota</taxon>
        <taxon>Peronosporomycetes</taxon>
        <taxon>Peronosporales</taxon>
        <taxon>Peronosporaceae</taxon>
        <taxon>Phytophthora</taxon>
    </lineage>
</organism>
<evidence type="ECO:0000313" key="10">
    <source>
        <dbReference type="Proteomes" id="UP001259832"/>
    </source>
</evidence>
<dbReference type="EMBL" id="JASMQC010000009">
    <property type="protein sequence ID" value="KAK1942343.1"/>
    <property type="molecule type" value="Genomic_DNA"/>
</dbReference>
<dbReference type="Pfam" id="PF00089">
    <property type="entry name" value="Trypsin"/>
    <property type="match status" value="1"/>
</dbReference>
<comment type="similarity">
    <text evidence="2">Belongs to the peptidase S1 family.</text>
</comment>
<evidence type="ECO:0000313" key="9">
    <source>
        <dbReference type="EMBL" id="KAK1942343.1"/>
    </source>
</evidence>